<dbReference type="SUPFAM" id="SSF53187">
    <property type="entry name" value="Zn-dependent exopeptidases"/>
    <property type="match status" value="1"/>
</dbReference>
<dbReference type="GO" id="GO:0046872">
    <property type="term" value="F:metal ion binding"/>
    <property type="evidence" value="ECO:0007669"/>
    <property type="project" value="UniProtKB-KW"/>
</dbReference>
<evidence type="ECO:0000256" key="2">
    <source>
        <dbReference type="ARBA" id="ARBA00006153"/>
    </source>
</evidence>
<evidence type="ECO:0000256" key="4">
    <source>
        <dbReference type="ARBA" id="ARBA00022723"/>
    </source>
</evidence>
<gene>
    <name evidence="9" type="ORF">ATM17_05505</name>
</gene>
<feature type="binding site" evidence="7">
    <location>
        <position position="125"/>
    </location>
    <ligand>
        <name>Zn(2+)</name>
        <dbReference type="ChEBI" id="CHEBI:29105"/>
        <label>2</label>
    </ligand>
</feature>
<dbReference type="InterPro" id="IPR002933">
    <property type="entry name" value="Peptidase_M20"/>
</dbReference>
<dbReference type="Proteomes" id="UP000076088">
    <property type="component" value="Chromosome"/>
</dbReference>
<accession>A0AAC8YYG2</accession>
<comment type="similarity">
    <text evidence="2">Belongs to the peptidase M20 family.</text>
</comment>
<keyword evidence="7" id="KW-0862">Zinc</keyword>
<feature type="binding site" evidence="8">
    <location>
        <position position="220"/>
    </location>
    <ligand>
        <name>allantoate</name>
        <dbReference type="ChEBI" id="CHEBI:17536"/>
    </ligand>
</feature>
<name>A0AAC8YYG2_SPHMC</name>
<comment type="cofactor">
    <cofactor evidence="7">
        <name>Zn(2+)</name>
        <dbReference type="ChEBI" id="CHEBI:29105"/>
    </cofactor>
    <text evidence="7">Binds 2 Zn(2+) ions per subunit.</text>
</comment>
<feature type="binding site" evidence="8">
    <location>
        <position position="293"/>
    </location>
    <ligand>
        <name>allantoate</name>
        <dbReference type="ChEBI" id="CHEBI:17536"/>
    </ligand>
</feature>
<evidence type="ECO:0000313" key="10">
    <source>
        <dbReference type="Proteomes" id="UP000076088"/>
    </source>
</evidence>
<feature type="binding site" evidence="7">
    <location>
        <position position="79"/>
    </location>
    <ligand>
        <name>Zn(2+)</name>
        <dbReference type="ChEBI" id="CHEBI:29105"/>
        <label>1</label>
    </ligand>
</feature>
<evidence type="ECO:0000256" key="6">
    <source>
        <dbReference type="ARBA" id="ARBA00023211"/>
    </source>
</evidence>
<dbReference type="KEGG" id="smaz:LH19_05575"/>
<reference evidence="9 10" key="2">
    <citation type="journal article" date="2016" name="Genome Announc.">
        <title>Complete Genome Sequence of Sphingopyxis macrogoltabida Strain 203N (NBRC 111659), a Polyethylene Glycol Degrader.</title>
        <authorList>
            <person name="Ohtsubo Y."/>
            <person name="Nonoyama S."/>
            <person name="Nagata Y."/>
            <person name="Numata M."/>
            <person name="Tsuchikane K."/>
            <person name="Hosoyama A."/>
            <person name="Yamazoe A."/>
            <person name="Tsuda M."/>
            <person name="Fujita N."/>
            <person name="Kawai F."/>
        </authorList>
    </citation>
    <scope>NUCLEOTIDE SEQUENCE [LARGE SCALE GENOMIC DNA]</scope>
    <source>
        <strain evidence="9 10">203N</strain>
    </source>
</reference>
<dbReference type="EMBL" id="CP013344">
    <property type="protein sequence ID" value="AMU88499.1"/>
    <property type="molecule type" value="Genomic_DNA"/>
</dbReference>
<dbReference type="GO" id="GO:0016813">
    <property type="term" value="F:hydrolase activity, acting on carbon-nitrogen (but not peptide) bonds, in linear amidines"/>
    <property type="evidence" value="ECO:0007669"/>
    <property type="project" value="InterPro"/>
</dbReference>
<dbReference type="NCBIfam" id="NF006775">
    <property type="entry name" value="PRK09290.2-5"/>
    <property type="match status" value="1"/>
</dbReference>
<dbReference type="CDD" id="cd03884">
    <property type="entry name" value="M20_bAS"/>
    <property type="match status" value="1"/>
</dbReference>
<protein>
    <submittedName>
        <fullName evidence="9">Zn-dependent hydrolase</fullName>
    </submittedName>
</protein>
<sequence length="418" mass="42972">MVGGIRAVERCDALGHAPYSDMAGGLHRGYLTPAYAASQQSVASWMAEAGMTVRIDVAGNLVGRYEGTASGPALIIGSHLDSVRDAGRYDGPLGIMLGIECVAALHAAGRRPSFPIEVYAFGDEEGSRFPLAMLASRAVAGTLGDIAHEPVDAQGVSFFQALRDYGARAGVPVAASFGEYAAARHEGAFAYFEAHIEQGPALETAGLPVGNVTAIAAQKRYAIQLTGRAGHAGTTAMGLRRDALAAAAEMMLATEALALSAGGEHVATVGTIAAAPGAANVIPGVVRFTLDVRAATDAGCAGLAAALLDRFDAIAAQRGIKLAADLLHELPASPSDPALMDLLDQAIGAEGVPIRRLMSGAGHDAMILSALCPTAMLFIRCADGISHNPAERVAVSDVEVAARVMLRFIENLEGLRNA</sequence>
<keyword evidence="5 9" id="KW-0378">Hydrolase</keyword>
<dbReference type="Gene3D" id="3.30.70.360">
    <property type="match status" value="1"/>
</dbReference>
<reference evidence="10" key="1">
    <citation type="submission" date="2015-11" db="EMBL/GenBank/DDBJ databases">
        <title>Complete genome sequence of a polyethylene-glycol degrader Sphingopyxis macrogoltabida 203N (NBRC 111659).</title>
        <authorList>
            <person name="Yoshiyuki O."/>
            <person name="Shouta N."/>
            <person name="Nagata Y."/>
            <person name="Numata M."/>
            <person name="Tsuchikane K."/>
            <person name="Hosoyama A."/>
            <person name="Yamazoe A."/>
            <person name="Tsuda M."/>
            <person name="Fujita N."/>
            <person name="Kawai F."/>
        </authorList>
    </citation>
    <scope>NUCLEOTIDE SEQUENCE [LARGE SCALE GENOMIC DNA]</scope>
    <source>
        <strain evidence="10">203N</strain>
    </source>
</reference>
<dbReference type="PANTHER" id="PTHR32494">
    <property type="entry name" value="ALLANTOATE DEIMINASE-RELATED"/>
    <property type="match status" value="1"/>
</dbReference>
<dbReference type="PANTHER" id="PTHR32494:SF19">
    <property type="entry name" value="ALLANTOATE DEIMINASE-RELATED"/>
    <property type="match status" value="1"/>
</dbReference>
<proteinExistence type="inferred from homology"/>
<comment type="cofactor">
    <cofactor evidence="1">
        <name>Mn(2+)</name>
        <dbReference type="ChEBI" id="CHEBI:29035"/>
    </cofactor>
</comment>
<evidence type="ECO:0000256" key="7">
    <source>
        <dbReference type="PIRSR" id="PIRSR001235-1"/>
    </source>
</evidence>
<evidence type="ECO:0000256" key="5">
    <source>
        <dbReference type="ARBA" id="ARBA00022801"/>
    </source>
</evidence>
<dbReference type="NCBIfam" id="TIGR01879">
    <property type="entry name" value="hydantase"/>
    <property type="match status" value="1"/>
</dbReference>
<dbReference type="Pfam" id="PF01546">
    <property type="entry name" value="Peptidase_M20"/>
    <property type="match status" value="1"/>
</dbReference>
<organism evidence="9 10">
    <name type="scientific">Sphingopyxis macrogoltabida</name>
    <name type="common">Sphingomonas macrogoltabidus</name>
    <dbReference type="NCBI Taxonomy" id="33050"/>
    <lineage>
        <taxon>Bacteria</taxon>
        <taxon>Pseudomonadati</taxon>
        <taxon>Pseudomonadota</taxon>
        <taxon>Alphaproteobacteria</taxon>
        <taxon>Sphingomonadales</taxon>
        <taxon>Sphingomonadaceae</taxon>
        <taxon>Sphingopyxis</taxon>
    </lineage>
</organism>
<evidence type="ECO:0000313" key="9">
    <source>
        <dbReference type="EMBL" id="AMU88499.1"/>
    </source>
</evidence>
<evidence type="ECO:0000256" key="8">
    <source>
        <dbReference type="PIRSR" id="PIRSR001235-2"/>
    </source>
</evidence>
<keyword evidence="6" id="KW-0464">Manganese</keyword>
<keyword evidence="10" id="KW-1185">Reference proteome</keyword>
<dbReference type="AlphaFoldDB" id="A0AAC8YYG2"/>
<feature type="binding site" evidence="7">
    <location>
        <position position="195"/>
    </location>
    <ligand>
        <name>Zn(2+)</name>
        <dbReference type="ChEBI" id="CHEBI:29105"/>
        <label>1</label>
    </ligand>
</feature>
<keyword evidence="4 7" id="KW-0479">Metal-binding</keyword>
<dbReference type="SUPFAM" id="SSF55031">
    <property type="entry name" value="Bacterial exopeptidase dimerisation domain"/>
    <property type="match status" value="1"/>
</dbReference>
<dbReference type="InterPro" id="IPR036264">
    <property type="entry name" value="Bact_exopeptidase_dim_dom"/>
</dbReference>
<feature type="binding site" evidence="7">
    <location>
        <position position="387"/>
    </location>
    <ligand>
        <name>Zn(2+)</name>
        <dbReference type="ChEBI" id="CHEBI:29105"/>
        <label>2</label>
    </ligand>
</feature>
<comment type="subunit">
    <text evidence="3">Homodimer.</text>
</comment>
<feature type="binding site" evidence="7">
    <location>
        <position position="90"/>
    </location>
    <ligand>
        <name>Zn(2+)</name>
        <dbReference type="ChEBI" id="CHEBI:29105"/>
        <label>2</label>
    </ligand>
</feature>
<dbReference type="PIRSF" id="PIRSF001235">
    <property type="entry name" value="Amidase_carbamoylase"/>
    <property type="match status" value="1"/>
</dbReference>
<dbReference type="InterPro" id="IPR010158">
    <property type="entry name" value="Amidase_Cbmase"/>
</dbReference>
<feature type="binding site" evidence="7">
    <location>
        <position position="90"/>
    </location>
    <ligand>
        <name>Zn(2+)</name>
        <dbReference type="ChEBI" id="CHEBI:29105"/>
        <label>1</label>
    </ligand>
</feature>
<dbReference type="RefSeq" id="WP_054725589.1">
    <property type="nucleotide sequence ID" value="NZ_CP009429.1"/>
</dbReference>
<evidence type="ECO:0000256" key="1">
    <source>
        <dbReference type="ARBA" id="ARBA00001936"/>
    </source>
</evidence>
<evidence type="ECO:0000256" key="3">
    <source>
        <dbReference type="ARBA" id="ARBA00011738"/>
    </source>
</evidence>
<feature type="binding site" evidence="8">
    <location>
        <position position="280"/>
    </location>
    <ligand>
        <name>allantoate</name>
        <dbReference type="ChEBI" id="CHEBI:17536"/>
    </ligand>
</feature>
<dbReference type="Gene3D" id="3.40.630.10">
    <property type="entry name" value="Zn peptidases"/>
    <property type="match status" value="1"/>
</dbReference>